<dbReference type="AlphaFoldDB" id="A0A1Q2LER7"/>
<dbReference type="EMBL" id="CP019645">
    <property type="protein sequence ID" value="AQQ58915.1"/>
    <property type="molecule type" value="Genomic_DNA"/>
</dbReference>
<evidence type="ECO:0000256" key="1">
    <source>
        <dbReference type="SAM" id="Phobius"/>
    </source>
</evidence>
<keyword evidence="1" id="KW-1133">Transmembrane helix</keyword>
<evidence type="ECO:0000313" key="3">
    <source>
        <dbReference type="Proteomes" id="UP000188298"/>
    </source>
</evidence>
<sequence length="199" mass="22821">MIYYSLFTYSLMCAAIALGTLSFVRLFFGTFLQPFTRGVISLFAFILSIIPIHHISFSMLLYSMFDTPSFLLFFLCLFSIVRTFVNQIGFTISYRGFLFLAILWLLFAGNAFGIFDWAYGPLGYKILLISCVIAICYCIDRICAVFMLMAFSLWLPFANTLDLYNAVFDSNVALFGWLMQSMPLFKNNFHVALLKPKIK</sequence>
<evidence type="ECO:0000313" key="2">
    <source>
        <dbReference type="EMBL" id="AQQ58915.1"/>
    </source>
</evidence>
<protein>
    <submittedName>
        <fullName evidence="2">Uncharacterized protein</fullName>
    </submittedName>
</protein>
<organism evidence="2 3">
    <name type="scientific">Helicobacter bilis</name>
    <dbReference type="NCBI Taxonomy" id="37372"/>
    <lineage>
        <taxon>Bacteria</taxon>
        <taxon>Pseudomonadati</taxon>
        <taxon>Campylobacterota</taxon>
        <taxon>Epsilonproteobacteria</taxon>
        <taxon>Campylobacterales</taxon>
        <taxon>Helicobacteraceae</taxon>
        <taxon>Helicobacter</taxon>
    </lineage>
</organism>
<feature type="transmembrane region" description="Helical" evidence="1">
    <location>
        <begin position="6"/>
        <end position="28"/>
    </location>
</feature>
<proteinExistence type="predicted"/>
<dbReference type="RefSeq" id="WP_077388052.1">
    <property type="nucleotide sequence ID" value="NZ_CP019645.1"/>
</dbReference>
<keyword evidence="1" id="KW-0472">Membrane</keyword>
<name>A0A1Q2LER7_9HELI</name>
<keyword evidence="1" id="KW-0812">Transmembrane</keyword>
<feature type="transmembrane region" description="Helical" evidence="1">
    <location>
        <begin position="163"/>
        <end position="180"/>
    </location>
</feature>
<feature type="transmembrane region" description="Helical" evidence="1">
    <location>
        <begin position="97"/>
        <end position="120"/>
    </location>
</feature>
<dbReference type="Proteomes" id="UP000188298">
    <property type="component" value="Chromosome"/>
</dbReference>
<dbReference type="KEGG" id="hbl:XJ32_01040"/>
<reference evidence="2 3" key="1">
    <citation type="submission" date="2017-02" db="EMBL/GenBank/DDBJ databases">
        <title>Whole genome sequencing of Helicobacter bilis strain AAQJH.</title>
        <authorList>
            <person name="Conlan S."/>
            <person name="Thomas P.J."/>
            <person name="Mullikin J."/>
            <person name="Palmore T.N."/>
            <person name="Frank K.M."/>
            <person name="Segre J.A."/>
        </authorList>
    </citation>
    <scope>NUCLEOTIDE SEQUENCE [LARGE SCALE GENOMIC DNA]</scope>
    <source>
        <strain evidence="2 3">AAQJH</strain>
    </source>
</reference>
<gene>
    <name evidence="2" type="ORF">XJ32_01040</name>
</gene>
<feature type="transmembrane region" description="Helical" evidence="1">
    <location>
        <begin position="126"/>
        <end position="151"/>
    </location>
</feature>
<feature type="transmembrane region" description="Helical" evidence="1">
    <location>
        <begin position="68"/>
        <end position="85"/>
    </location>
</feature>
<accession>A0A1Q2LER7</accession>
<feature type="transmembrane region" description="Helical" evidence="1">
    <location>
        <begin position="40"/>
        <end position="62"/>
    </location>
</feature>